<dbReference type="RefSeq" id="WP_133766389.1">
    <property type="nucleotide sequence ID" value="NZ_BAAARP010000002.1"/>
</dbReference>
<dbReference type="InterPro" id="IPR038720">
    <property type="entry name" value="YprB_RNase_H-like_dom"/>
</dbReference>
<dbReference type="Pfam" id="PF13604">
    <property type="entry name" value="AAA_30"/>
    <property type="match status" value="1"/>
</dbReference>
<evidence type="ECO:0000256" key="1">
    <source>
        <dbReference type="ARBA" id="ARBA00022741"/>
    </source>
</evidence>
<keyword evidence="8" id="KW-1185">Reference proteome</keyword>
<evidence type="ECO:0000259" key="6">
    <source>
        <dbReference type="Pfam" id="PF13482"/>
    </source>
</evidence>
<dbReference type="GO" id="GO:0043139">
    <property type="term" value="F:5'-3' DNA helicase activity"/>
    <property type="evidence" value="ECO:0007669"/>
    <property type="project" value="TreeGrafter"/>
</dbReference>
<dbReference type="InterPro" id="IPR050534">
    <property type="entry name" value="Coronavir_polyprotein_1ab"/>
</dbReference>
<sequence length="1167" mass="127573">MFLSGGVAVLSATDLTNATVCEWSVLRRLDARLGRVEAVPDPVDALRDRAARLGDAHEERQLAAYRAQHGDAVVEIERPADSRDVDALRAAQDRTLEAIRGGAAVVFQATLFDASSTAGHRGAFLGYADFLVREGDRWEVYDTKLARRAKVTALMQLAAYADRLQALGVPVGDRVHLLLGDGTTSTHRLDDVAPVYEERMARLRMLVDERIAAAEPIAWGAEGVTACGRCAECAAQVDATRDVLLVGRLTVRQRDRLRTVGIVTIDGLAASDGPVEGIGAGPLQRLRLQARLQLGAERGGPMRAEVIDAEGLAALPAPDPGDVFFDFEGDPLWSDDGRTWGLEYLFGVVELDGDREVFRPFWAHDREQEKRALVDFLRYVRERRRAHPGMHVYHYADYERSHLQQLCARHGVGEAELDELLREHVLVDLYPVVLRSVRISERSYSLKKLEPLYMGARLRESDVTTGADSVDAYVTYTRLVETGRTEEATAQLAEIADYNEYDCASTRGLRDWLLGLADERGVSRRPVPPDDPETDAAIARREDEVRDALLARIADVPRRERTPAQTAIALAAAAIEYHRREDKSFWWEHFDREIAPVDDWADQKDVLVADEVAVVEGWHREPRQRADRRVLRLTGQLAAGSGLRRGLRTYLMYDGPGPAGCDPVPLGQRGENELGEVVEVEALPDGRTAVTVEERTGSRDGTACEPWPDLPMALTPGKPLATPTQRSAILEWGERLALEPTRRDAVLDLLRREPPVLRPGAVLAAPERPTAATVVDDLLRLDGSYLAVQGPPGTGKTRLGAEVIATLLRDHHWRVGVVAQSHAVVENLLDRVVAAGADPELVKKRLSSAGTVGDWTRFQPETTAGVLLFVMQRRTSGAVVGGTAWTFSNARQVPRRELDLLVIDEAGQFSIANTVAVGVAARNLLLLGDPQQLPQVSQGLHPEPVDASALGWLSAGHDVLPPEFGVFLPETWRMHPDLTAAVSDLSYEGRLRARLPETTDRSLTGTAPGLHPVPIDHPGDTVESPAEAEAVLRLVREHLGRAWTDPSRGRVADPLGQDDVIVVAPFNAQVALLRAALDAASLPRVRVGTVDRFQGQEAVVAIVSLTASSPADVPRGIGFVLSRNRLDVAISRAQWAAYLVHSPALAEAVPHDAQGVAELSGFLRLTR</sequence>
<dbReference type="SUPFAM" id="SSF52540">
    <property type="entry name" value="P-loop containing nucleoside triphosphate hydrolases"/>
    <property type="match status" value="1"/>
</dbReference>
<dbReference type="InterPro" id="IPR047187">
    <property type="entry name" value="SF1_C_Upf1"/>
</dbReference>
<dbReference type="OrthoDB" id="9757917at2"/>
<keyword evidence="3" id="KW-0347">Helicase</keyword>
<dbReference type="Pfam" id="PF13087">
    <property type="entry name" value="AAA_12"/>
    <property type="match status" value="1"/>
</dbReference>
<dbReference type="CDD" id="cd17934">
    <property type="entry name" value="DEXXQc_Upf1-like"/>
    <property type="match status" value="1"/>
</dbReference>
<feature type="domain" description="DNA2/NAM7 helicase-like C-terminal" evidence="5">
    <location>
        <begin position="966"/>
        <end position="1140"/>
    </location>
</feature>
<dbReference type="PANTHER" id="PTHR43788:SF8">
    <property type="entry name" value="DNA-BINDING PROTEIN SMUBP-2"/>
    <property type="match status" value="1"/>
</dbReference>
<keyword evidence="1" id="KW-0547">Nucleotide-binding</keyword>
<dbReference type="NCBIfam" id="TIGR03491">
    <property type="entry name" value="TM0106 family RecB-like putative nuclease"/>
    <property type="match status" value="1"/>
</dbReference>
<dbReference type="Gene3D" id="3.40.50.300">
    <property type="entry name" value="P-loop containing nucleotide triphosphate hydrolases"/>
    <property type="match status" value="2"/>
</dbReference>
<dbReference type="EMBL" id="SOAM01000002">
    <property type="protein sequence ID" value="TDS77303.1"/>
    <property type="molecule type" value="Genomic_DNA"/>
</dbReference>
<evidence type="ECO:0000259" key="5">
    <source>
        <dbReference type="Pfam" id="PF13087"/>
    </source>
</evidence>
<evidence type="ECO:0000313" key="7">
    <source>
        <dbReference type="EMBL" id="TDS77303.1"/>
    </source>
</evidence>
<dbReference type="InterPro" id="IPR012337">
    <property type="entry name" value="RNaseH-like_sf"/>
</dbReference>
<comment type="caution">
    <text evidence="7">The sequence shown here is derived from an EMBL/GenBank/DDBJ whole genome shotgun (WGS) entry which is preliminary data.</text>
</comment>
<evidence type="ECO:0000256" key="4">
    <source>
        <dbReference type="ARBA" id="ARBA00022840"/>
    </source>
</evidence>
<evidence type="ECO:0000256" key="3">
    <source>
        <dbReference type="ARBA" id="ARBA00022806"/>
    </source>
</evidence>
<dbReference type="CDD" id="cd18808">
    <property type="entry name" value="SF1_C_Upf1"/>
    <property type="match status" value="1"/>
</dbReference>
<dbReference type="InterPro" id="IPR041679">
    <property type="entry name" value="DNA2/NAM7-like_C"/>
</dbReference>
<dbReference type="Proteomes" id="UP000295344">
    <property type="component" value="Unassembled WGS sequence"/>
</dbReference>
<reference evidence="7 8" key="1">
    <citation type="submission" date="2019-03" db="EMBL/GenBank/DDBJ databases">
        <title>Genomic Encyclopedia of Archaeal and Bacterial Type Strains, Phase II (KMG-II): from individual species to whole genera.</title>
        <authorList>
            <person name="Goeker M."/>
        </authorList>
    </citation>
    <scope>NUCLEOTIDE SEQUENCE [LARGE SCALE GENOMIC DNA]</scope>
    <source>
        <strain evidence="7 8">DSM 24782</strain>
    </source>
</reference>
<organism evidence="7 8">
    <name type="scientific">Amnibacterium kyonggiense</name>
    <dbReference type="NCBI Taxonomy" id="595671"/>
    <lineage>
        <taxon>Bacteria</taxon>
        <taxon>Bacillati</taxon>
        <taxon>Actinomycetota</taxon>
        <taxon>Actinomycetes</taxon>
        <taxon>Micrococcales</taxon>
        <taxon>Microbacteriaceae</taxon>
        <taxon>Amnibacterium</taxon>
    </lineage>
</organism>
<evidence type="ECO:0000256" key="2">
    <source>
        <dbReference type="ARBA" id="ARBA00022801"/>
    </source>
</evidence>
<keyword evidence="4" id="KW-0067">ATP-binding</keyword>
<name>A0A4R7FLP0_9MICO</name>
<dbReference type="GO" id="GO:0005524">
    <property type="term" value="F:ATP binding"/>
    <property type="evidence" value="ECO:0007669"/>
    <property type="project" value="UniProtKB-KW"/>
</dbReference>
<evidence type="ECO:0000313" key="8">
    <source>
        <dbReference type="Proteomes" id="UP000295344"/>
    </source>
</evidence>
<protein>
    <recommendedName>
        <fullName evidence="9">AAA+ ATPase domain-containing protein</fullName>
    </recommendedName>
</protein>
<feature type="domain" description="YprB ribonuclease H-like" evidence="6">
    <location>
        <begin position="323"/>
        <end position="513"/>
    </location>
</feature>
<dbReference type="GO" id="GO:0016787">
    <property type="term" value="F:hydrolase activity"/>
    <property type="evidence" value="ECO:0007669"/>
    <property type="project" value="UniProtKB-KW"/>
</dbReference>
<dbReference type="InterPro" id="IPR027417">
    <property type="entry name" value="P-loop_NTPase"/>
</dbReference>
<dbReference type="Pfam" id="PF13482">
    <property type="entry name" value="RNase_H_2"/>
    <property type="match status" value="1"/>
</dbReference>
<gene>
    <name evidence="7" type="ORF">CLV52_2246</name>
</gene>
<keyword evidence="2" id="KW-0378">Hydrolase</keyword>
<evidence type="ECO:0008006" key="9">
    <source>
        <dbReference type="Google" id="ProtNLM"/>
    </source>
</evidence>
<dbReference type="InterPro" id="IPR019993">
    <property type="entry name" value="RecB_nuclease_TM0106_put"/>
</dbReference>
<proteinExistence type="predicted"/>
<accession>A0A4R7FLP0</accession>
<dbReference type="AlphaFoldDB" id="A0A4R7FLP0"/>
<dbReference type="SUPFAM" id="SSF53098">
    <property type="entry name" value="Ribonuclease H-like"/>
    <property type="match status" value="1"/>
</dbReference>
<dbReference type="PANTHER" id="PTHR43788">
    <property type="entry name" value="DNA2/NAM7 HELICASE FAMILY MEMBER"/>
    <property type="match status" value="1"/>
</dbReference>